<name>A0A182WN83_9DIPT</name>
<reference evidence="3" key="1">
    <citation type="submission" date="2013-03" db="EMBL/GenBank/DDBJ databases">
        <title>The Genome Sequence of Anopheles minimus MINIMUS1.</title>
        <authorList>
            <consortium name="The Broad Institute Genomics Platform"/>
            <person name="Neafsey D.E."/>
            <person name="Walton C."/>
            <person name="Walker B."/>
            <person name="Young S.K."/>
            <person name="Zeng Q."/>
            <person name="Gargeya S."/>
            <person name="Fitzgerald M."/>
            <person name="Haas B."/>
            <person name="Abouelleil A."/>
            <person name="Allen A.W."/>
            <person name="Alvarado L."/>
            <person name="Arachchi H.M."/>
            <person name="Berlin A.M."/>
            <person name="Chapman S.B."/>
            <person name="Gainer-Dewar J."/>
            <person name="Goldberg J."/>
            <person name="Griggs A."/>
            <person name="Gujja S."/>
            <person name="Hansen M."/>
            <person name="Howarth C."/>
            <person name="Imamovic A."/>
            <person name="Ireland A."/>
            <person name="Larimer J."/>
            <person name="McCowan C."/>
            <person name="Murphy C."/>
            <person name="Pearson M."/>
            <person name="Poon T.W."/>
            <person name="Priest M."/>
            <person name="Roberts A."/>
            <person name="Saif S."/>
            <person name="Shea T."/>
            <person name="Sisk P."/>
            <person name="Sykes S."/>
            <person name="Wortman J."/>
            <person name="Nusbaum C."/>
            <person name="Birren B."/>
        </authorList>
    </citation>
    <scope>NUCLEOTIDE SEQUENCE [LARGE SCALE GENOMIC DNA]</scope>
    <source>
        <strain evidence="3">MINIMUS1</strain>
    </source>
</reference>
<feature type="chain" id="PRO_5008141655" evidence="1">
    <location>
        <begin position="25"/>
        <end position="53"/>
    </location>
</feature>
<evidence type="ECO:0000256" key="1">
    <source>
        <dbReference type="SAM" id="SignalP"/>
    </source>
</evidence>
<sequence>MKSVFLFIMMMLIVAASLISGTTADPLRSPKNPEPKGVCTVIEGRVICPNWVG</sequence>
<dbReference type="EnsemblMetazoa" id="AMIN014181-RA">
    <property type="protein sequence ID" value="AMIN014181-PA"/>
    <property type="gene ID" value="AMIN014181"/>
</dbReference>
<dbReference type="VEuPathDB" id="VectorBase:AMIN014181"/>
<reference evidence="2" key="2">
    <citation type="submission" date="2020-05" db="UniProtKB">
        <authorList>
            <consortium name="EnsemblMetazoa"/>
        </authorList>
    </citation>
    <scope>IDENTIFICATION</scope>
    <source>
        <strain evidence="2">MINIMUS1</strain>
    </source>
</reference>
<feature type="signal peptide" evidence="1">
    <location>
        <begin position="1"/>
        <end position="24"/>
    </location>
</feature>
<keyword evidence="1" id="KW-0732">Signal</keyword>
<evidence type="ECO:0000313" key="2">
    <source>
        <dbReference type="EnsemblMetazoa" id="AMIN014181-PA"/>
    </source>
</evidence>
<protein>
    <submittedName>
        <fullName evidence="2">Uncharacterized protein</fullName>
    </submittedName>
</protein>
<evidence type="ECO:0000313" key="3">
    <source>
        <dbReference type="Proteomes" id="UP000075920"/>
    </source>
</evidence>
<proteinExistence type="predicted"/>
<keyword evidence="3" id="KW-1185">Reference proteome</keyword>
<organism evidence="2 3">
    <name type="scientific">Anopheles minimus</name>
    <dbReference type="NCBI Taxonomy" id="112268"/>
    <lineage>
        <taxon>Eukaryota</taxon>
        <taxon>Metazoa</taxon>
        <taxon>Ecdysozoa</taxon>
        <taxon>Arthropoda</taxon>
        <taxon>Hexapoda</taxon>
        <taxon>Insecta</taxon>
        <taxon>Pterygota</taxon>
        <taxon>Neoptera</taxon>
        <taxon>Endopterygota</taxon>
        <taxon>Diptera</taxon>
        <taxon>Nematocera</taxon>
        <taxon>Culicoidea</taxon>
        <taxon>Culicidae</taxon>
        <taxon>Anophelinae</taxon>
        <taxon>Anopheles</taxon>
    </lineage>
</organism>
<dbReference type="Proteomes" id="UP000075920">
    <property type="component" value="Unassembled WGS sequence"/>
</dbReference>
<accession>A0A182WN83</accession>
<dbReference type="AlphaFoldDB" id="A0A182WN83"/>